<sequence>MVMECEHEHVTRTDKPEPGRPSLRRQAARGSAILLAAQAAKVVIAVVSVVVLSRLIEPSAFGLVVMVTAISGVASIFLDFGLSTAALRSPDITHQQQSNLFWINAGTGLVLAATVFAFSWAVAGFYGDPRLVVVTQWLSLALVLGGVNTQFRITLNRAMRFGALAIGEVAATLFGLAAAVVVALFGYGIAALVVQTLATSLVILVFNVAQAQWWPKLPHRDAGMRALVKFGAGMAATQLLWYATRNIDSIAIGRVWGPTELGLYDRAFRLAVAPILQVNQPMTKVALPVLSRHLDNPTRYMAALREGQLIACYLTSSVLLVLAGVAGPLVNVLLGPAWTGVEGLVMVLAVGSTFRAIQQVVNWLFISKGLSGSLLRLNLWMQPLTIGFILAGVNWGAMGVAVGGTVGFAVQWVASFMWAARAASLDLRPLFFAALKVVATFGLPAGALAFMASTFIPVSPIWQLLAGLALAAAWFAAVGWLSRTTRSDLTTLWRFIRLALGRRDSPST</sequence>
<proteinExistence type="inferred from homology"/>
<keyword evidence="4 8" id="KW-0812">Transmembrane</keyword>
<feature type="transmembrane region" description="Helical" evidence="8">
    <location>
        <begin position="101"/>
        <end position="125"/>
    </location>
</feature>
<evidence type="ECO:0000256" key="8">
    <source>
        <dbReference type="SAM" id="Phobius"/>
    </source>
</evidence>
<dbReference type="EMBL" id="CP043505">
    <property type="protein sequence ID" value="QEO13667.1"/>
    <property type="molecule type" value="Genomic_DNA"/>
</dbReference>
<keyword evidence="6 8" id="KW-0472">Membrane</keyword>
<feature type="transmembrane region" description="Helical" evidence="8">
    <location>
        <begin position="431"/>
        <end position="455"/>
    </location>
</feature>
<dbReference type="AlphaFoldDB" id="A0A5C1YFA3"/>
<keyword evidence="3" id="KW-1003">Cell membrane</keyword>
<evidence type="ECO:0000256" key="6">
    <source>
        <dbReference type="ARBA" id="ARBA00023136"/>
    </source>
</evidence>
<feature type="transmembrane region" description="Helical" evidence="8">
    <location>
        <begin position="161"/>
        <end position="183"/>
    </location>
</feature>
<evidence type="ECO:0000313" key="10">
    <source>
        <dbReference type="Proteomes" id="UP000324678"/>
    </source>
</evidence>
<dbReference type="KEGG" id="ail:FLP10_03960"/>
<feature type="transmembrane region" description="Helical" evidence="8">
    <location>
        <begin position="32"/>
        <end position="53"/>
    </location>
</feature>
<dbReference type="PANTHER" id="PTHR30250">
    <property type="entry name" value="PST FAMILY PREDICTED COLANIC ACID TRANSPORTER"/>
    <property type="match status" value="1"/>
</dbReference>
<comment type="subcellular location">
    <subcellularLocation>
        <location evidence="1">Cell membrane</location>
        <topology evidence="1">Multi-pass membrane protein</topology>
    </subcellularLocation>
</comment>
<gene>
    <name evidence="9" type="ORF">FLP10_03960</name>
</gene>
<dbReference type="InterPro" id="IPR050833">
    <property type="entry name" value="Poly_Biosynth_Transport"/>
</dbReference>
<accession>A0A5C1YFA3</accession>
<dbReference type="CDD" id="cd13127">
    <property type="entry name" value="MATE_tuaB_like"/>
    <property type="match status" value="1"/>
</dbReference>
<dbReference type="Proteomes" id="UP000324678">
    <property type="component" value="Chromosome"/>
</dbReference>
<feature type="transmembrane region" description="Helical" evidence="8">
    <location>
        <begin position="461"/>
        <end position="481"/>
    </location>
</feature>
<evidence type="ECO:0000256" key="7">
    <source>
        <dbReference type="SAM" id="MobiDB-lite"/>
    </source>
</evidence>
<dbReference type="Pfam" id="PF13440">
    <property type="entry name" value="Polysacc_synt_3"/>
    <property type="match status" value="1"/>
</dbReference>
<protein>
    <submittedName>
        <fullName evidence="9">Lipopolysaccharide biosynthesis protein</fullName>
    </submittedName>
</protein>
<comment type="similarity">
    <text evidence="2">Belongs to the polysaccharide synthase family.</text>
</comment>
<dbReference type="OrthoDB" id="9770347at2"/>
<keyword evidence="5 8" id="KW-1133">Transmembrane helix</keyword>
<organism evidence="9 10">
    <name type="scientific">Agromyces intestinalis</name>
    <dbReference type="NCBI Taxonomy" id="2592652"/>
    <lineage>
        <taxon>Bacteria</taxon>
        <taxon>Bacillati</taxon>
        <taxon>Actinomycetota</taxon>
        <taxon>Actinomycetes</taxon>
        <taxon>Micrococcales</taxon>
        <taxon>Microbacteriaceae</taxon>
        <taxon>Agromyces</taxon>
    </lineage>
</organism>
<evidence type="ECO:0000313" key="9">
    <source>
        <dbReference type="EMBL" id="QEO13667.1"/>
    </source>
</evidence>
<feature type="transmembrane region" description="Helical" evidence="8">
    <location>
        <begin position="189"/>
        <end position="209"/>
    </location>
</feature>
<feature type="transmembrane region" description="Helical" evidence="8">
    <location>
        <begin position="59"/>
        <end position="80"/>
    </location>
</feature>
<evidence type="ECO:0000256" key="5">
    <source>
        <dbReference type="ARBA" id="ARBA00022989"/>
    </source>
</evidence>
<evidence type="ECO:0000256" key="1">
    <source>
        <dbReference type="ARBA" id="ARBA00004651"/>
    </source>
</evidence>
<evidence type="ECO:0000256" key="4">
    <source>
        <dbReference type="ARBA" id="ARBA00022692"/>
    </source>
</evidence>
<feature type="region of interest" description="Disordered" evidence="7">
    <location>
        <begin position="1"/>
        <end position="23"/>
    </location>
</feature>
<evidence type="ECO:0000256" key="3">
    <source>
        <dbReference type="ARBA" id="ARBA00022475"/>
    </source>
</evidence>
<feature type="transmembrane region" description="Helical" evidence="8">
    <location>
        <begin position="309"/>
        <end position="331"/>
    </location>
</feature>
<evidence type="ECO:0000256" key="2">
    <source>
        <dbReference type="ARBA" id="ARBA00007430"/>
    </source>
</evidence>
<dbReference type="PANTHER" id="PTHR30250:SF10">
    <property type="entry name" value="LIPOPOLYSACCHARIDE BIOSYNTHESIS PROTEIN WZXC"/>
    <property type="match status" value="1"/>
</dbReference>
<feature type="compositionally biased region" description="Basic and acidic residues" evidence="7">
    <location>
        <begin position="1"/>
        <end position="18"/>
    </location>
</feature>
<reference evidence="9 10" key="1">
    <citation type="submission" date="2019-09" db="EMBL/GenBank/DDBJ databases">
        <title>Genome sequencing of strain KACC 19306.</title>
        <authorList>
            <person name="Heo J."/>
            <person name="Kim S.-J."/>
            <person name="Kim J.-S."/>
            <person name="Hong S.-B."/>
            <person name="Kwon S.-W."/>
        </authorList>
    </citation>
    <scope>NUCLEOTIDE SEQUENCE [LARGE SCALE GENOMIC DNA]</scope>
    <source>
        <strain evidence="9 10">KACC 19306</strain>
    </source>
</reference>
<name>A0A5C1YFA3_9MICO</name>
<feature type="transmembrane region" description="Helical" evidence="8">
    <location>
        <begin position="131"/>
        <end position="149"/>
    </location>
</feature>
<dbReference type="GO" id="GO:0005886">
    <property type="term" value="C:plasma membrane"/>
    <property type="evidence" value="ECO:0007669"/>
    <property type="project" value="UniProtKB-SubCell"/>
</dbReference>
<keyword evidence="10" id="KW-1185">Reference proteome</keyword>